<dbReference type="AlphaFoldDB" id="A0A0E3PTV6"/>
<dbReference type="SUPFAM" id="SSF53335">
    <property type="entry name" value="S-adenosyl-L-methionine-dependent methyltransferases"/>
    <property type="match status" value="1"/>
</dbReference>
<dbReference type="GO" id="GO:0032259">
    <property type="term" value="P:methylation"/>
    <property type="evidence" value="ECO:0007669"/>
    <property type="project" value="UniProtKB-KW"/>
</dbReference>
<dbReference type="Gene3D" id="3.40.50.150">
    <property type="entry name" value="Vaccinia Virus protein VP39"/>
    <property type="match status" value="1"/>
</dbReference>
<dbReference type="InterPro" id="IPR013216">
    <property type="entry name" value="Methyltransf_11"/>
</dbReference>
<sequence length="252" mass="28975">MDCKKVIADYWNLRSSTYTNGENGFDAEERIIWRRMLENFLPPGQRLKVLDVGTGPGFLALLFAEMGHEVTAVDISMGMLEKARNNAKTLGVKVDLFHGDAEKLPFEDCYFDLVVNKYLLWTLPQPETAVQEWMRVLKPGGRVFAIDGNWFNPRPDKKVKRWITGVVNPDMNKNPSRSFFNEFYGPIRKVLPLYEDISPENVSVVFSKMGFENTAVNPLQEAQKFKKSKLPFIQRFLRDTPIFLIMGQKATE</sequence>
<dbReference type="KEGG" id="msj:MSSAC_3838"/>
<proteinExistence type="predicted"/>
<dbReference type="HOGENOM" id="CLU_037990_4_0_2"/>
<dbReference type="PATRIC" id="fig|1434118.4.peg.4932"/>
<evidence type="ECO:0000259" key="1">
    <source>
        <dbReference type="Pfam" id="PF08241"/>
    </source>
</evidence>
<feature type="domain" description="Methyltransferase type 11" evidence="1">
    <location>
        <begin position="50"/>
        <end position="144"/>
    </location>
</feature>
<dbReference type="GeneID" id="24873542"/>
<dbReference type="PANTHER" id="PTHR43591:SF24">
    <property type="entry name" value="2-METHOXY-6-POLYPRENYL-1,4-BENZOQUINOL METHYLASE, MITOCHONDRIAL"/>
    <property type="match status" value="1"/>
</dbReference>
<dbReference type="PANTHER" id="PTHR43591">
    <property type="entry name" value="METHYLTRANSFERASE"/>
    <property type="match status" value="1"/>
</dbReference>
<dbReference type="InterPro" id="IPR029063">
    <property type="entry name" value="SAM-dependent_MTases_sf"/>
</dbReference>
<keyword evidence="2" id="KW-0489">Methyltransferase</keyword>
<keyword evidence="2" id="KW-0808">Transferase</keyword>
<accession>A0A0E3PTV6</accession>
<dbReference type="RefSeq" id="WP_048186198.1">
    <property type="nucleotide sequence ID" value="NZ_CP009508.1"/>
</dbReference>
<dbReference type="EC" id="2.1.1.-" evidence="2"/>
<name>A0A0E3PTV6_9EURY</name>
<reference evidence="2 3" key="1">
    <citation type="submission" date="2014-07" db="EMBL/GenBank/DDBJ databases">
        <title>Methanogenic archaea and the global carbon cycle.</title>
        <authorList>
            <person name="Henriksen J.R."/>
            <person name="Luke J."/>
            <person name="Reinhart S."/>
            <person name="Benedict M.N."/>
            <person name="Youngblut N.D."/>
            <person name="Metcalf M.E."/>
            <person name="Whitaker R.J."/>
            <person name="Metcalf W.W."/>
        </authorList>
    </citation>
    <scope>NUCLEOTIDE SEQUENCE [LARGE SCALE GENOMIC DNA]</scope>
    <source>
        <strain evidence="2 3">C2J</strain>
    </source>
</reference>
<gene>
    <name evidence="2" type="ORF">MSSAC_3838</name>
</gene>
<evidence type="ECO:0000313" key="2">
    <source>
        <dbReference type="EMBL" id="AKB38428.1"/>
    </source>
</evidence>
<dbReference type="Proteomes" id="UP000033123">
    <property type="component" value="Chromosome"/>
</dbReference>
<organism evidence="2 3">
    <name type="scientific">Methanosarcina siciliae C2J</name>
    <dbReference type="NCBI Taxonomy" id="1434118"/>
    <lineage>
        <taxon>Archaea</taxon>
        <taxon>Methanobacteriati</taxon>
        <taxon>Methanobacteriota</taxon>
        <taxon>Stenosarchaea group</taxon>
        <taxon>Methanomicrobia</taxon>
        <taxon>Methanosarcinales</taxon>
        <taxon>Methanosarcinaceae</taxon>
        <taxon>Methanosarcina</taxon>
    </lineage>
</organism>
<dbReference type="EMBL" id="CP009508">
    <property type="protein sequence ID" value="AKB38428.1"/>
    <property type="molecule type" value="Genomic_DNA"/>
</dbReference>
<protein>
    <submittedName>
        <fullName evidence="2">Methyltransferase</fullName>
        <ecNumber evidence="2">2.1.1.-</ecNumber>
    </submittedName>
</protein>
<dbReference type="GO" id="GO:0008757">
    <property type="term" value="F:S-adenosylmethionine-dependent methyltransferase activity"/>
    <property type="evidence" value="ECO:0007669"/>
    <property type="project" value="InterPro"/>
</dbReference>
<evidence type="ECO:0000313" key="3">
    <source>
        <dbReference type="Proteomes" id="UP000033123"/>
    </source>
</evidence>
<dbReference type="CDD" id="cd02440">
    <property type="entry name" value="AdoMet_MTases"/>
    <property type="match status" value="1"/>
</dbReference>
<dbReference type="Pfam" id="PF08241">
    <property type="entry name" value="Methyltransf_11"/>
    <property type="match status" value="1"/>
</dbReference>